<dbReference type="Proteomes" id="UP001239111">
    <property type="component" value="Chromosome 4"/>
</dbReference>
<proteinExistence type="predicted"/>
<evidence type="ECO:0000313" key="1">
    <source>
        <dbReference type="EMBL" id="KAJ8666161.1"/>
    </source>
</evidence>
<keyword evidence="2" id="KW-1185">Reference proteome</keyword>
<dbReference type="EMBL" id="CM056744">
    <property type="protein sequence ID" value="KAJ8666161.1"/>
    <property type="molecule type" value="Genomic_DNA"/>
</dbReference>
<protein>
    <submittedName>
        <fullName evidence="1">Uncharacterized protein</fullName>
    </submittedName>
</protein>
<organism evidence="1 2">
    <name type="scientific">Eretmocerus hayati</name>
    <dbReference type="NCBI Taxonomy" id="131215"/>
    <lineage>
        <taxon>Eukaryota</taxon>
        <taxon>Metazoa</taxon>
        <taxon>Ecdysozoa</taxon>
        <taxon>Arthropoda</taxon>
        <taxon>Hexapoda</taxon>
        <taxon>Insecta</taxon>
        <taxon>Pterygota</taxon>
        <taxon>Neoptera</taxon>
        <taxon>Endopterygota</taxon>
        <taxon>Hymenoptera</taxon>
        <taxon>Apocrita</taxon>
        <taxon>Proctotrupomorpha</taxon>
        <taxon>Chalcidoidea</taxon>
        <taxon>Aphelinidae</taxon>
        <taxon>Aphelininae</taxon>
        <taxon>Eretmocerus</taxon>
    </lineage>
</organism>
<comment type="caution">
    <text evidence="1">The sequence shown here is derived from an EMBL/GenBank/DDBJ whole genome shotgun (WGS) entry which is preliminary data.</text>
</comment>
<gene>
    <name evidence="1" type="ORF">QAD02_007823</name>
</gene>
<reference evidence="1" key="1">
    <citation type="submission" date="2023-04" db="EMBL/GenBank/DDBJ databases">
        <title>A chromosome-level genome assembly of the parasitoid wasp Eretmocerus hayati.</title>
        <authorList>
            <person name="Zhong Y."/>
            <person name="Liu S."/>
            <person name="Liu Y."/>
        </authorList>
    </citation>
    <scope>NUCLEOTIDE SEQUENCE</scope>
    <source>
        <strain evidence="1">ZJU_SS_LIU_2023</strain>
    </source>
</reference>
<evidence type="ECO:0000313" key="2">
    <source>
        <dbReference type="Proteomes" id="UP001239111"/>
    </source>
</evidence>
<name>A0ACC2N642_9HYME</name>
<sequence>MDNPTVNSCTNSSSDTSGYKKLIGIVELSAQESSQGSLTELTVGNVIAIIDPSSLASIFPAVPTFQSQPTLSNAIPSLGEKDIPSLDKNSMDPSSLASIFPAAPTLPSQPILSNALPSLGGKDMPSLDQNSMDPSSLASIFPAAPTREILSSHGKRCCKIRRRKSEERREDKKRKKDSN</sequence>
<accession>A0ACC2N642</accession>